<accession>A0A9D2S3S2</accession>
<dbReference type="Proteomes" id="UP000886803">
    <property type="component" value="Unassembled WGS sequence"/>
</dbReference>
<reference evidence="2" key="2">
    <citation type="submission" date="2021-04" db="EMBL/GenBank/DDBJ databases">
        <authorList>
            <person name="Gilroy R."/>
        </authorList>
    </citation>
    <scope>NUCLEOTIDE SEQUENCE</scope>
    <source>
        <strain evidence="2">ChiBcec8-13705</strain>
    </source>
</reference>
<protein>
    <submittedName>
        <fullName evidence="2">DUF975 family protein</fullName>
    </submittedName>
</protein>
<dbReference type="Pfam" id="PF06161">
    <property type="entry name" value="DUF975"/>
    <property type="match status" value="1"/>
</dbReference>
<gene>
    <name evidence="2" type="ORF">H9945_06930</name>
</gene>
<keyword evidence="1" id="KW-0472">Membrane</keyword>
<keyword evidence="1" id="KW-0812">Transmembrane</keyword>
<keyword evidence="1" id="KW-1133">Transmembrane helix</keyword>
<proteinExistence type="predicted"/>
<evidence type="ECO:0000256" key="1">
    <source>
        <dbReference type="SAM" id="Phobius"/>
    </source>
</evidence>
<reference evidence="2" key="1">
    <citation type="journal article" date="2021" name="PeerJ">
        <title>Extensive microbial diversity within the chicken gut microbiome revealed by metagenomics and culture.</title>
        <authorList>
            <person name="Gilroy R."/>
            <person name="Ravi A."/>
            <person name="Getino M."/>
            <person name="Pursley I."/>
            <person name="Horton D.L."/>
            <person name="Alikhan N.F."/>
            <person name="Baker D."/>
            <person name="Gharbi K."/>
            <person name="Hall N."/>
            <person name="Watson M."/>
            <person name="Adriaenssens E.M."/>
            <person name="Foster-Nyarko E."/>
            <person name="Jarju S."/>
            <person name="Secka A."/>
            <person name="Antonio M."/>
            <person name="Oren A."/>
            <person name="Chaudhuri R.R."/>
            <person name="La Ragione R."/>
            <person name="Hildebrand F."/>
            <person name="Pallen M.J."/>
        </authorList>
    </citation>
    <scope>NUCLEOTIDE SEQUENCE</scope>
    <source>
        <strain evidence="2">ChiBcec8-13705</strain>
    </source>
</reference>
<dbReference type="PANTHER" id="PTHR40076">
    <property type="entry name" value="MEMBRANE PROTEIN-RELATED"/>
    <property type="match status" value="1"/>
</dbReference>
<feature type="transmembrane region" description="Helical" evidence="1">
    <location>
        <begin position="21"/>
        <end position="38"/>
    </location>
</feature>
<organism evidence="2 3">
    <name type="scientific">Candidatus Gemmiger avicola</name>
    <dbReference type="NCBI Taxonomy" id="2838605"/>
    <lineage>
        <taxon>Bacteria</taxon>
        <taxon>Bacillati</taxon>
        <taxon>Bacillota</taxon>
        <taxon>Clostridia</taxon>
        <taxon>Eubacteriales</taxon>
        <taxon>Gemmiger</taxon>
    </lineage>
</organism>
<feature type="transmembrane region" description="Helical" evidence="1">
    <location>
        <begin position="216"/>
        <end position="234"/>
    </location>
</feature>
<name>A0A9D2S3S2_9FIRM</name>
<evidence type="ECO:0000313" key="2">
    <source>
        <dbReference type="EMBL" id="HJB42216.1"/>
    </source>
</evidence>
<feature type="transmembrane region" description="Helical" evidence="1">
    <location>
        <begin position="85"/>
        <end position="116"/>
    </location>
</feature>
<comment type="caution">
    <text evidence="2">The sequence shown here is derived from an EMBL/GenBank/DDBJ whole genome shotgun (WGS) entry which is preliminary data.</text>
</comment>
<dbReference type="PANTHER" id="PTHR40076:SF1">
    <property type="entry name" value="MEMBRANE PROTEIN"/>
    <property type="match status" value="1"/>
</dbReference>
<evidence type="ECO:0000313" key="3">
    <source>
        <dbReference type="Proteomes" id="UP000886803"/>
    </source>
</evidence>
<feature type="transmembrane region" description="Helical" evidence="1">
    <location>
        <begin position="153"/>
        <end position="174"/>
    </location>
</feature>
<dbReference type="AlphaFoldDB" id="A0A9D2S3S2"/>
<dbReference type="EMBL" id="DWYG01000116">
    <property type="protein sequence ID" value="HJB42216.1"/>
    <property type="molecule type" value="Genomic_DNA"/>
</dbReference>
<dbReference type="InterPro" id="IPR010380">
    <property type="entry name" value="DUF975"/>
</dbReference>
<sequence>MWTRSLLKQNAKAALSGHYGWSLLVCLLLSIVGVGQYAPQTLTINRDITHQIETVRNGQIWAGDSSAIYDRLVEELLPGLTSSEVAALLGFTSLLLLLIVAAELCFLFFVQLPLVVGRCRYFMENRQSQAAVPMGTVLTVFRRPYLNVVKVRFLVWLKITLGSLLVIPGIYWSYCYYMVPYLLAENPYMTTSRAMELSRQMMYGEKWHTFVLELSFLGWLFLCALTLGIGLVFLEPYYQATFAELYAALRAKAFANGMTDQNELAGFVRHDGGEYFA</sequence>